<evidence type="ECO:0000256" key="2">
    <source>
        <dbReference type="ARBA" id="ARBA00023157"/>
    </source>
</evidence>
<dbReference type="GO" id="GO:0005102">
    <property type="term" value="F:signaling receptor binding"/>
    <property type="evidence" value="ECO:0007669"/>
    <property type="project" value="TreeGrafter"/>
</dbReference>
<dbReference type="AlphaFoldDB" id="A0A3B5LNT8"/>
<proteinExistence type="predicted"/>
<dbReference type="GO" id="GO:0009986">
    <property type="term" value="C:cell surface"/>
    <property type="evidence" value="ECO:0007669"/>
    <property type="project" value="TreeGrafter"/>
</dbReference>
<reference evidence="5" key="2">
    <citation type="submission" date="2025-09" db="UniProtKB">
        <authorList>
            <consortium name="Ensembl"/>
        </authorList>
    </citation>
    <scope>IDENTIFICATION</scope>
</reference>
<feature type="domain" description="VWDE-like Ig-like" evidence="4">
    <location>
        <begin position="148"/>
        <end position="250"/>
    </location>
</feature>
<evidence type="ECO:0000313" key="5">
    <source>
        <dbReference type="Ensembl" id="ENSXCOP00000009509.1"/>
    </source>
</evidence>
<dbReference type="InterPro" id="IPR057774">
    <property type="entry name" value="D8C_UMOD/GP2/OIT3-like"/>
</dbReference>
<dbReference type="GeneTree" id="ENSGT00940000166910"/>
<dbReference type="Pfam" id="PF23283">
    <property type="entry name" value="D8C_UMOD"/>
    <property type="match status" value="1"/>
</dbReference>
<evidence type="ECO:0000259" key="4">
    <source>
        <dbReference type="Pfam" id="PF25776"/>
    </source>
</evidence>
<dbReference type="Pfam" id="PF25776">
    <property type="entry name" value="Ig_VWDE"/>
    <property type="match status" value="1"/>
</dbReference>
<dbReference type="GO" id="GO:0005576">
    <property type="term" value="C:extracellular region"/>
    <property type="evidence" value="ECO:0007669"/>
    <property type="project" value="TreeGrafter"/>
</dbReference>
<protein>
    <submittedName>
        <fullName evidence="5">Uncharacterized protein</fullName>
    </submittedName>
</protein>
<name>A0A3B5LNT8_9TELE</name>
<organism evidence="5 6">
    <name type="scientific">Xiphophorus couchianus</name>
    <name type="common">Monterrey platyfish</name>
    <dbReference type="NCBI Taxonomy" id="32473"/>
    <lineage>
        <taxon>Eukaryota</taxon>
        <taxon>Metazoa</taxon>
        <taxon>Chordata</taxon>
        <taxon>Craniata</taxon>
        <taxon>Vertebrata</taxon>
        <taxon>Euteleostomi</taxon>
        <taxon>Actinopterygii</taxon>
        <taxon>Neopterygii</taxon>
        <taxon>Teleostei</taxon>
        <taxon>Neoteleostei</taxon>
        <taxon>Acanthomorphata</taxon>
        <taxon>Ovalentaria</taxon>
        <taxon>Atherinomorphae</taxon>
        <taxon>Cyprinodontiformes</taxon>
        <taxon>Poeciliidae</taxon>
        <taxon>Poeciliinae</taxon>
        <taxon>Xiphophorus</taxon>
    </lineage>
</organism>
<dbReference type="InterPro" id="IPR057885">
    <property type="entry name" value="Ig_VWDE"/>
</dbReference>
<keyword evidence="6" id="KW-1185">Reference proteome</keyword>
<dbReference type="Ensembl" id="ENSXCOT00000009621.1">
    <property type="protein sequence ID" value="ENSXCOP00000009509.1"/>
    <property type="gene ID" value="ENSXCOG00000007240.1"/>
</dbReference>
<dbReference type="Proteomes" id="UP000261380">
    <property type="component" value="Unplaced"/>
</dbReference>
<feature type="domain" description="UMOD/GP2/OIT3-like D8C" evidence="3">
    <location>
        <begin position="37"/>
        <end position="129"/>
    </location>
</feature>
<dbReference type="PANTHER" id="PTHR14949">
    <property type="entry name" value="EGF-LIKE-DOMAIN, MULTIPLE 7, 8"/>
    <property type="match status" value="1"/>
</dbReference>
<dbReference type="InterPro" id="IPR050969">
    <property type="entry name" value="Dev_Signal_Modulators"/>
</dbReference>
<evidence type="ECO:0000313" key="6">
    <source>
        <dbReference type="Proteomes" id="UP000261380"/>
    </source>
</evidence>
<accession>A0A3B5LNT8</accession>
<sequence>MVLQNPHRSTTFSSSSLQQSEPQDIICDHSLTPGWYQFQIFDKRARMPTQCVEVNHCGTQAPVWLSLGDGETLPGSLEVKQLTACAAWKIFQSGSKDCCMFRVPVTVRSCGDFYVYLLQPTPGCMGYCAQGKDIQEVDSVFSLFLSSEPPPAPSVPVIVSEVKGHTVYLRCSFDSSSSSSVGFVVAWSRLSPEGRKEELRKETTIHTSALIELDGFNLRLGDRIYCSSSSFLLESPDIQGTPMESQEFFAGIKLKPEVSRVSENGRRHRLLVESSIPVPCPDDSFSSAEKCVLSLHLSTSSEGKDKKKLMVIGQGVKLIFVLGQVKILNGLKGPVVPECIDKTYSQTVKVSMNP</sequence>
<reference evidence="5" key="1">
    <citation type="submission" date="2025-08" db="UniProtKB">
        <authorList>
            <consortium name="Ensembl"/>
        </authorList>
    </citation>
    <scope>IDENTIFICATION</scope>
</reference>
<evidence type="ECO:0000256" key="1">
    <source>
        <dbReference type="ARBA" id="ARBA00022729"/>
    </source>
</evidence>
<evidence type="ECO:0000259" key="3">
    <source>
        <dbReference type="Pfam" id="PF23283"/>
    </source>
</evidence>
<dbReference type="PANTHER" id="PTHR14949:SF53">
    <property type="entry name" value="VON WILLEBRAND FACTOR D AND EGF DOMAIN-CONTAINING PROTEIN"/>
    <property type="match status" value="1"/>
</dbReference>
<keyword evidence="2" id="KW-1015">Disulfide bond</keyword>
<dbReference type="STRING" id="32473.ENSXCOP00000009509"/>
<keyword evidence="1" id="KW-0732">Signal</keyword>